<comment type="caution">
    <text evidence="1">The sequence shown here is derived from an EMBL/GenBank/DDBJ whole genome shotgun (WGS) entry which is preliminary data.</text>
</comment>
<dbReference type="InterPro" id="IPR029058">
    <property type="entry name" value="AB_hydrolase_fold"/>
</dbReference>
<accession>A0A832G8Y4</accession>
<name>A0A832G8Y4_9BACT</name>
<sequence length="269" mass="30782">MKTRIFIFILIVFSGTNFPQNFQWFKIGNGIQYTVTENKKGNDILVAIGGWKAKQEWVNKWCSELYKSKLNELGIQHIFSVKGPDEVCNKNKEINIKSLADYIKNIIYATYYIDRVIVVAHSSGSFVANELLNLLYGKSGIAKDSFYVNKVYYFNLDGGIGGNDCGESLENEVLNFIVKIYAVAAYDSLSGMYSSNYETMKELSEKYGDKSELLVVDATNSGCTDKWCLHDALIISKPHNPEKYDLESDYTLFDERRRVQTEYFKKLIK</sequence>
<proteinExistence type="predicted"/>
<evidence type="ECO:0008006" key="2">
    <source>
        <dbReference type="Google" id="ProtNLM"/>
    </source>
</evidence>
<evidence type="ECO:0000313" key="1">
    <source>
        <dbReference type="EMBL" id="HGT49350.1"/>
    </source>
</evidence>
<reference evidence="1" key="1">
    <citation type="journal article" date="2020" name="mSystems">
        <title>Genome- and Community-Level Interaction Insights into Carbon Utilization and Element Cycling Functions of Hydrothermarchaeota in Hydrothermal Sediment.</title>
        <authorList>
            <person name="Zhou Z."/>
            <person name="Liu Y."/>
            <person name="Xu W."/>
            <person name="Pan J."/>
            <person name="Luo Z.H."/>
            <person name="Li M."/>
        </authorList>
    </citation>
    <scope>NUCLEOTIDE SEQUENCE [LARGE SCALE GENOMIC DNA]</scope>
    <source>
        <strain evidence="1">SpSt-500</strain>
    </source>
</reference>
<organism evidence="1">
    <name type="scientific">Ignavibacterium album</name>
    <dbReference type="NCBI Taxonomy" id="591197"/>
    <lineage>
        <taxon>Bacteria</taxon>
        <taxon>Pseudomonadati</taxon>
        <taxon>Ignavibacteriota</taxon>
        <taxon>Ignavibacteria</taxon>
        <taxon>Ignavibacteriales</taxon>
        <taxon>Ignavibacteriaceae</taxon>
        <taxon>Ignavibacterium</taxon>
    </lineage>
</organism>
<dbReference type="SUPFAM" id="SSF53474">
    <property type="entry name" value="alpha/beta-Hydrolases"/>
    <property type="match status" value="1"/>
</dbReference>
<gene>
    <name evidence="1" type="ORF">ENS56_15025</name>
</gene>
<dbReference type="EMBL" id="DSVI01000027">
    <property type="protein sequence ID" value="HGT49350.1"/>
    <property type="molecule type" value="Genomic_DNA"/>
</dbReference>
<protein>
    <recommendedName>
        <fullName evidence="2">Alpha/beta hydrolase</fullName>
    </recommendedName>
</protein>
<dbReference type="AlphaFoldDB" id="A0A832G8Y4"/>